<dbReference type="PROSITE" id="PS51975">
    <property type="entry name" value="RNASE_H_2"/>
    <property type="match status" value="1"/>
</dbReference>
<evidence type="ECO:0000256" key="2">
    <source>
        <dbReference type="ARBA" id="ARBA00001946"/>
    </source>
</evidence>
<dbReference type="InterPro" id="IPR024567">
    <property type="entry name" value="RNase_HII/HIII_dom"/>
</dbReference>
<dbReference type="InterPro" id="IPR012337">
    <property type="entry name" value="RNaseH-like_sf"/>
</dbReference>
<evidence type="ECO:0000256" key="12">
    <source>
        <dbReference type="ARBA" id="ARBA00022801"/>
    </source>
</evidence>
<proteinExistence type="inferred from homology"/>
<keyword evidence="11 14" id="KW-0255">Endonuclease</keyword>
<feature type="binding site" evidence="14 15">
    <location>
        <position position="79"/>
    </location>
    <ligand>
        <name>a divalent metal cation</name>
        <dbReference type="ChEBI" id="CHEBI:60240"/>
    </ligand>
</feature>
<evidence type="ECO:0000256" key="16">
    <source>
        <dbReference type="RuleBase" id="RU003515"/>
    </source>
</evidence>
<comment type="subcellular location">
    <subcellularLocation>
        <location evidence="4 14">Cytoplasm</location>
    </subcellularLocation>
</comment>
<keyword evidence="17" id="KW-0175">Coiled coil</keyword>
<dbReference type="InterPro" id="IPR022898">
    <property type="entry name" value="RNase_HII"/>
</dbReference>
<dbReference type="GO" id="GO:0005737">
    <property type="term" value="C:cytoplasm"/>
    <property type="evidence" value="ECO:0007669"/>
    <property type="project" value="UniProtKB-SubCell"/>
</dbReference>
<dbReference type="SUPFAM" id="SSF53098">
    <property type="entry name" value="Ribonuclease H-like"/>
    <property type="match status" value="1"/>
</dbReference>
<comment type="cofactor">
    <cofactor evidence="14 15">
        <name>Mn(2+)</name>
        <dbReference type="ChEBI" id="CHEBI:29035"/>
    </cofactor>
    <cofactor evidence="14 15">
        <name>Mg(2+)</name>
        <dbReference type="ChEBI" id="CHEBI:18420"/>
    </cofactor>
    <text evidence="14 15">Manganese or magnesium. Binds 1 divalent metal ion per monomer in the absence of substrate. May bind a second metal ion after substrate binding.</text>
</comment>
<evidence type="ECO:0000256" key="11">
    <source>
        <dbReference type="ARBA" id="ARBA00022759"/>
    </source>
</evidence>
<comment type="cofactor">
    <cofactor evidence="2">
        <name>Mg(2+)</name>
        <dbReference type="ChEBI" id="CHEBI:18420"/>
    </cofactor>
</comment>
<keyword evidence="8 14" id="KW-0963">Cytoplasm</keyword>
<dbReference type="RefSeq" id="WP_153735890.1">
    <property type="nucleotide sequence ID" value="NZ_WJNG01000004.1"/>
</dbReference>
<feature type="binding site" evidence="14 15">
    <location>
        <position position="170"/>
    </location>
    <ligand>
        <name>a divalent metal cation</name>
        <dbReference type="ChEBI" id="CHEBI:60240"/>
    </ligand>
</feature>
<evidence type="ECO:0000256" key="3">
    <source>
        <dbReference type="ARBA" id="ARBA00004065"/>
    </source>
</evidence>
<accession>A0A6A8DLX8</accession>
<keyword evidence="12 14" id="KW-0378">Hydrolase</keyword>
<dbReference type="GO" id="GO:0006298">
    <property type="term" value="P:mismatch repair"/>
    <property type="evidence" value="ECO:0007669"/>
    <property type="project" value="TreeGrafter"/>
</dbReference>
<dbReference type="PANTHER" id="PTHR10954:SF18">
    <property type="entry name" value="RIBONUCLEASE HII"/>
    <property type="match status" value="1"/>
</dbReference>
<feature type="coiled-coil region" evidence="17">
    <location>
        <begin position="10"/>
        <end position="52"/>
    </location>
</feature>
<evidence type="ECO:0000256" key="15">
    <source>
        <dbReference type="PROSITE-ProRule" id="PRU01319"/>
    </source>
</evidence>
<evidence type="ECO:0000313" key="19">
    <source>
        <dbReference type="EMBL" id="MRH42242.1"/>
    </source>
</evidence>
<dbReference type="CDD" id="cd07182">
    <property type="entry name" value="RNase_HII_bacteria_HII_like"/>
    <property type="match status" value="1"/>
</dbReference>
<dbReference type="FunFam" id="3.30.420.10:FF:000006">
    <property type="entry name" value="Ribonuclease HII"/>
    <property type="match status" value="1"/>
</dbReference>
<evidence type="ECO:0000259" key="18">
    <source>
        <dbReference type="PROSITE" id="PS51975"/>
    </source>
</evidence>
<dbReference type="Proteomes" id="UP000799092">
    <property type="component" value="Unassembled WGS sequence"/>
</dbReference>
<evidence type="ECO:0000256" key="7">
    <source>
        <dbReference type="ARBA" id="ARBA00019179"/>
    </source>
</evidence>
<dbReference type="GO" id="GO:0043137">
    <property type="term" value="P:DNA replication, removal of RNA primer"/>
    <property type="evidence" value="ECO:0007669"/>
    <property type="project" value="TreeGrafter"/>
</dbReference>
<dbReference type="GO" id="GO:0003723">
    <property type="term" value="F:RNA binding"/>
    <property type="evidence" value="ECO:0007669"/>
    <property type="project" value="UniProtKB-UniRule"/>
</dbReference>
<dbReference type="Pfam" id="PF01351">
    <property type="entry name" value="RNase_HII"/>
    <property type="match status" value="1"/>
</dbReference>
<evidence type="ECO:0000256" key="13">
    <source>
        <dbReference type="ARBA" id="ARBA00023211"/>
    </source>
</evidence>
<sequence length="258" mass="29071">MNDQLTIVEINKLIDSEQFSEREIEKLKLDERKGVQKLLDRYEKQLKIKKQQESLFNSMLVYEKNLYKLGNNFVAGMDEAGRGPLAGPVVAAAVILKKDFYLPGLNDSKQLNKQTRENFFEIIKEEAISVGIGIIHSEEIDKLNIYQATKKAMKVAIQQLNPIPDHVLIDAVPLDNLPCTSDSITKGDQKSISIAAASVIAKVTRDNLMEELHNSYPHYNFASNKGYGTKEHLEAIIQCGVSPYHRRSFAPVKDVVNE</sequence>
<dbReference type="HAMAP" id="MF_00052_B">
    <property type="entry name" value="RNase_HII_B"/>
    <property type="match status" value="1"/>
</dbReference>
<dbReference type="OrthoDB" id="9803420at2"/>
<evidence type="ECO:0000256" key="5">
    <source>
        <dbReference type="ARBA" id="ARBA00007383"/>
    </source>
</evidence>
<dbReference type="InterPro" id="IPR001352">
    <property type="entry name" value="RNase_HII/HIII"/>
</dbReference>
<comment type="similarity">
    <text evidence="5 14 16">Belongs to the RNase HII family.</text>
</comment>
<feature type="binding site" evidence="14 15">
    <location>
        <position position="78"/>
    </location>
    <ligand>
        <name>a divalent metal cation</name>
        <dbReference type="ChEBI" id="CHEBI:60240"/>
    </ligand>
</feature>
<comment type="catalytic activity">
    <reaction evidence="1 14 15 16">
        <text>Endonucleolytic cleavage to 5'-phosphomonoester.</text>
        <dbReference type="EC" id="3.1.26.4"/>
    </reaction>
</comment>
<comment type="caution">
    <text evidence="19">The sequence shown here is derived from an EMBL/GenBank/DDBJ whole genome shotgun (WGS) entry which is preliminary data.</text>
</comment>
<dbReference type="EC" id="3.1.26.4" evidence="6 14"/>
<evidence type="ECO:0000256" key="4">
    <source>
        <dbReference type="ARBA" id="ARBA00004496"/>
    </source>
</evidence>
<comment type="function">
    <text evidence="3 14 16">Endonuclease that specifically degrades the RNA of RNA-DNA hybrids.</text>
</comment>
<dbReference type="InterPro" id="IPR036397">
    <property type="entry name" value="RNaseH_sf"/>
</dbReference>
<dbReference type="GO" id="GO:0004523">
    <property type="term" value="F:RNA-DNA hybrid ribonuclease activity"/>
    <property type="evidence" value="ECO:0007669"/>
    <property type="project" value="UniProtKB-UniRule"/>
</dbReference>
<reference evidence="19" key="1">
    <citation type="submission" date="2019-11" db="EMBL/GenBank/DDBJ databases">
        <authorList>
            <person name="Li J."/>
        </authorList>
    </citation>
    <scope>NUCLEOTIDE SEQUENCE</scope>
    <source>
        <strain evidence="19">B6B</strain>
    </source>
</reference>
<evidence type="ECO:0000256" key="10">
    <source>
        <dbReference type="ARBA" id="ARBA00022723"/>
    </source>
</evidence>
<dbReference type="GO" id="GO:0030145">
    <property type="term" value="F:manganese ion binding"/>
    <property type="evidence" value="ECO:0007669"/>
    <property type="project" value="UniProtKB-UniRule"/>
</dbReference>
<dbReference type="NCBIfam" id="NF000594">
    <property type="entry name" value="PRK00015.1-1"/>
    <property type="match status" value="1"/>
</dbReference>
<gene>
    <name evidence="14" type="primary">rnhB</name>
    <name evidence="19" type="ORF">GH741_06060</name>
</gene>
<keyword evidence="9 14" id="KW-0540">Nuclease</keyword>
<evidence type="ECO:0000256" key="9">
    <source>
        <dbReference type="ARBA" id="ARBA00022722"/>
    </source>
</evidence>
<dbReference type="NCBIfam" id="NF000595">
    <property type="entry name" value="PRK00015.1-3"/>
    <property type="match status" value="1"/>
</dbReference>
<evidence type="ECO:0000313" key="20">
    <source>
        <dbReference type="Proteomes" id="UP000799092"/>
    </source>
</evidence>
<dbReference type="AlphaFoldDB" id="A0A6A8DLX8"/>
<keyword evidence="10 14" id="KW-0479">Metal-binding</keyword>
<dbReference type="EMBL" id="WJNG01000004">
    <property type="protein sequence ID" value="MRH42242.1"/>
    <property type="molecule type" value="Genomic_DNA"/>
</dbReference>
<evidence type="ECO:0000256" key="14">
    <source>
        <dbReference type="HAMAP-Rule" id="MF_00052"/>
    </source>
</evidence>
<dbReference type="PANTHER" id="PTHR10954">
    <property type="entry name" value="RIBONUCLEASE H2 SUBUNIT A"/>
    <property type="match status" value="1"/>
</dbReference>
<dbReference type="GO" id="GO:0032299">
    <property type="term" value="C:ribonuclease H2 complex"/>
    <property type="evidence" value="ECO:0007669"/>
    <property type="project" value="TreeGrafter"/>
</dbReference>
<feature type="domain" description="RNase H type-2" evidence="18">
    <location>
        <begin position="72"/>
        <end position="258"/>
    </location>
</feature>
<evidence type="ECO:0000256" key="6">
    <source>
        <dbReference type="ARBA" id="ARBA00012180"/>
    </source>
</evidence>
<evidence type="ECO:0000256" key="17">
    <source>
        <dbReference type="SAM" id="Coils"/>
    </source>
</evidence>
<dbReference type="Gene3D" id="3.30.420.10">
    <property type="entry name" value="Ribonuclease H-like superfamily/Ribonuclease H"/>
    <property type="match status" value="1"/>
</dbReference>
<keyword evidence="20" id="KW-1185">Reference proteome</keyword>
<keyword evidence="13 14" id="KW-0464">Manganese</keyword>
<evidence type="ECO:0000256" key="8">
    <source>
        <dbReference type="ARBA" id="ARBA00022490"/>
    </source>
</evidence>
<evidence type="ECO:0000256" key="1">
    <source>
        <dbReference type="ARBA" id="ARBA00000077"/>
    </source>
</evidence>
<organism evidence="19 20">
    <name type="scientific">Aquibacillus halophilus</name>
    <dbReference type="NCBI Taxonomy" id="930132"/>
    <lineage>
        <taxon>Bacteria</taxon>
        <taxon>Bacillati</taxon>
        <taxon>Bacillota</taxon>
        <taxon>Bacilli</taxon>
        <taxon>Bacillales</taxon>
        <taxon>Bacillaceae</taxon>
        <taxon>Aquibacillus</taxon>
    </lineage>
</organism>
<protein>
    <recommendedName>
        <fullName evidence="7 14">Ribonuclease HII</fullName>
        <shortName evidence="14">RNase HII</shortName>
        <ecNumber evidence="6 14">3.1.26.4</ecNumber>
    </recommendedName>
</protein>
<name>A0A6A8DLX8_9BACI</name>